<dbReference type="Gene3D" id="3.30.420.40">
    <property type="match status" value="2"/>
</dbReference>
<dbReference type="Pfam" id="PF01869">
    <property type="entry name" value="BcrAD_BadFG"/>
    <property type="match status" value="1"/>
</dbReference>
<name>A0A022KYP6_9MICO</name>
<sequence>MERPASRPLGTRADARALLAADIGGTSSRIEVRTPKGQLLGAATGPGCNLRSSGPDAFTSLAATMREALGAVPGKDVAHAVLAFSGAGPAQHQQVQRATHEAAAPLGIDGSRITVTDDHLVAFLAGGVGDDGILLLAGTGAVTVSYRDRRPIQRRDGMGWLLGDVGSAVWLGRRTVQAVAADLDHRGPRTRLTELVGDMLDLDLRDGLLPPSPTGDTRQDLIRALDSLVPAGSPAGLGRFAPLPGTVLEDPVARDILDTAIRHFCTTVRDLDPSLELPVVLAGSVLATPGPIREEVTCGFEAEGREHRTVASGLPGAIILAREMAEDDTALGDMAGDDIAEGGTATGVGA</sequence>
<dbReference type="EMBL" id="AORC01000002">
    <property type="protein sequence ID" value="EYT50954.1"/>
    <property type="molecule type" value="Genomic_DNA"/>
</dbReference>
<organism evidence="2 3">
    <name type="scientific">Brachybacterium muris UCD-AY4</name>
    <dbReference type="NCBI Taxonomy" id="1249481"/>
    <lineage>
        <taxon>Bacteria</taxon>
        <taxon>Bacillati</taxon>
        <taxon>Actinomycetota</taxon>
        <taxon>Actinomycetes</taxon>
        <taxon>Micrococcales</taxon>
        <taxon>Dermabacteraceae</taxon>
        <taxon>Brachybacterium</taxon>
    </lineage>
</organism>
<evidence type="ECO:0000313" key="3">
    <source>
        <dbReference type="Proteomes" id="UP000019754"/>
    </source>
</evidence>
<keyword evidence="2" id="KW-0418">Kinase</keyword>
<dbReference type="GO" id="GO:0016301">
    <property type="term" value="F:kinase activity"/>
    <property type="evidence" value="ECO:0007669"/>
    <property type="project" value="UniProtKB-KW"/>
</dbReference>
<dbReference type="InterPro" id="IPR052519">
    <property type="entry name" value="Euk-type_GlcNAc_Kinase"/>
</dbReference>
<dbReference type="PANTHER" id="PTHR43190">
    <property type="entry name" value="N-ACETYL-D-GLUCOSAMINE KINASE"/>
    <property type="match status" value="1"/>
</dbReference>
<dbReference type="AlphaFoldDB" id="A0A022KYP6"/>
<evidence type="ECO:0000313" key="2">
    <source>
        <dbReference type="EMBL" id="EYT50954.1"/>
    </source>
</evidence>
<dbReference type="PANTHER" id="PTHR43190:SF3">
    <property type="entry name" value="N-ACETYL-D-GLUCOSAMINE KINASE"/>
    <property type="match status" value="1"/>
</dbReference>
<keyword evidence="3" id="KW-1185">Reference proteome</keyword>
<protein>
    <submittedName>
        <fullName evidence="2">N-acetylglucosamine kinase</fullName>
    </submittedName>
</protein>
<dbReference type="SUPFAM" id="SSF53067">
    <property type="entry name" value="Actin-like ATPase domain"/>
    <property type="match status" value="2"/>
</dbReference>
<keyword evidence="2" id="KW-0808">Transferase</keyword>
<proteinExistence type="predicted"/>
<dbReference type="HOGENOM" id="CLU_016274_3_0_11"/>
<evidence type="ECO:0000259" key="1">
    <source>
        <dbReference type="Pfam" id="PF01869"/>
    </source>
</evidence>
<dbReference type="STRING" id="1249481.D641_0100275"/>
<feature type="domain" description="ATPase BadF/BadG/BcrA/BcrD type" evidence="1">
    <location>
        <begin position="22"/>
        <end position="191"/>
    </location>
</feature>
<dbReference type="RefSeq" id="WP_017824373.1">
    <property type="nucleotide sequence ID" value="NZ_KB403091.1"/>
</dbReference>
<gene>
    <name evidence="2" type="ORF">D641_0100275</name>
</gene>
<comment type="caution">
    <text evidence="2">The sequence shown here is derived from an EMBL/GenBank/DDBJ whole genome shotgun (WGS) entry which is preliminary data.</text>
</comment>
<accession>A0A022KYP6</accession>
<reference evidence="2 3" key="1">
    <citation type="journal article" date="2013" name="Genome Announc.">
        <title>Draft genome sequence of an Actinobacterium, Brachybacterium muris strain UCD-AY4.</title>
        <authorList>
            <person name="Lo J.R."/>
            <person name="Lang J.M."/>
            <person name="Darling A.E."/>
            <person name="Eisen J.A."/>
            <person name="Coil D.A."/>
        </authorList>
    </citation>
    <scope>NUCLEOTIDE SEQUENCE [LARGE SCALE GENOMIC DNA]</scope>
    <source>
        <strain evidence="2 3">UCD-AY4</strain>
    </source>
</reference>
<dbReference type="OrthoDB" id="8701357at2"/>
<dbReference type="InterPro" id="IPR043129">
    <property type="entry name" value="ATPase_NBD"/>
</dbReference>
<dbReference type="InterPro" id="IPR002731">
    <property type="entry name" value="ATPase_BadF"/>
</dbReference>
<dbReference type="Proteomes" id="UP000019754">
    <property type="component" value="Unassembled WGS sequence"/>
</dbReference>